<evidence type="ECO:0000313" key="2">
    <source>
        <dbReference type="EMBL" id="KAF0934029.1"/>
    </source>
</evidence>
<dbReference type="AlphaFoldDB" id="A0A6G1FAZ4"/>
<evidence type="ECO:0000313" key="3">
    <source>
        <dbReference type="Proteomes" id="UP000479710"/>
    </source>
</evidence>
<name>A0A6G1FAZ4_9ORYZ</name>
<protein>
    <submittedName>
        <fullName evidence="2">Uncharacterized protein</fullName>
    </submittedName>
</protein>
<dbReference type="EMBL" id="SPHZ02000001">
    <property type="protein sequence ID" value="KAF0934029.1"/>
    <property type="molecule type" value="Genomic_DNA"/>
</dbReference>
<gene>
    <name evidence="2" type="ORF">E2562_022543</name>
</gene>
<accession>A0A6G1FAZ4</accession>
<feature type="region of interest" description="Disordered" evidence="1">
    <location>
        <begin position="1"/>
        <end position="38"/>
    </location>
</feature>
<keyword evidence="3" id="KW-1185">Reference proteome</keyword>
<organism evidence="2 3">
    <name type="scientific">Oryza meyeriana var. granulata</name>
    <dbReference type="NCBI Taxonomy" id="110450"/>
    <lineage>
        <taxon>Eukaryota</taxon>
        <taxon>Viridiplantae</taxon>
        <taxon>Streptophyta</taxon>
        <taxon>Embryophyta</taxon>
        <taxon>Tracheophyta</taxon>
        <taxon>Spermatophyta</taxon>
        <taxon>Magnoliopsida</taxon>
        <taxon>Liliopsida</taxon>
        <taxon>Poales</taxon>
        <taxon>Poaceae</taxon>
        <taxon>BOP clade</taxon>
        <taxon>Oryzoideae</taxon>
        <taxon>Oryzeae</taxon>
        <taxon>Oryzinae</taxon>
        <taxon>Oryza</taxon>
        <taxon>Oryza meyeriana</taxon>
    </lineage>
</organism>
<dbReference type="Proteomes" id="UP000479710">
    <property type="component" value="Unassembled WGS sequence"/>
</dbReference>
<comment type="caution">
    <text evidence="2">The sequence shown here is derived from an EMBL/GenBank/DDBJ whole genome shotgun (WGS) entry which is preliminary data.</text>
</comment>
<evidence type="ECO:0000256" key="1">
    <source>
        <dbReference type="SAM" id="MobiDB-lite"/>
    </source>
</evidence>
<sequence length="72" mass="7882">MQSRRPATATPSPLPLDPADDGLDPEERGKATRSCSLAAPEHEAPQLVLLESLSLFQKPPRITYADVLFVRI</sequence>
<proteinExistence type="predicted"/>
<feature type="compositionally biased region" description="Low complexity" evidence="1">
    <location>
        <begin position="1"/>
        <end position="11"/>
    </location>
</feature>
<reference evidence="2 3" key="1">
    <citation type="submission" date="2019-11" db="EMBL/GenBank/DDBJ databases">
        <title>Whole genome sequence of Oryza granulata.</title>
        <authorList>
            <person name="Li W."/>
        </authorList>
    </citation>
    <scope>NUCLEOTIDE SEQUENCE [LARGE SCALE GENOMIC DNA]</scope>
    <source>
        <strain evidence="3">cv. Menghai</strain>
        <tissue evidence="2">Leaf</tissue>
    </source>
</reference>